<feature type="transmembrane region" description="Helical" evidence="1">
    <location>
        <begin position="46"/>
        <end position="67"/>
    </location>
</feature>
<dbReference type="SUPFAM" id="SSF103481">
    <property type="entry name" value="Multidrug resistance efflux transporter EmrE"/>
    <property type="match status" value="1"/>
</dbReference>
<dbReference type="InterPro" id="IPR000620">
    <property type="entry name" value="EamA_dom"/>
</dbReference>
<protein>
    <submittedName>
        <fullName evidence="3">EamA-like transporter family</fullName>
    </submittedName>
</protein>
<keyword evidence="1" id="KW-0472">Membrane</keyword>
<gene>
    <name evidence="3" type="ORF">NCTC10638_01699</name>
</gene>
<feature type="domain" description="EamA" evidence="2">
    <location>
        <begin position="7"/>
        <end position="91"/>
    </location>
</feature>
<feature type="transmembrane region" description="Helical" evidence="1">
    <location>
        <begin position="21"/>
        <end position="40"/>
    </location>
</feature>
<dbReference type="GO" id="GO:0016020">
    <property type="term" value="C:membrane"/>
    <property type="evidence" value="ECO:0007669"/>
    <property type="project" value="InterPro"/>
</dbReference>
<sequence>MVIYLALLQKETLIKFFRFPKLGMLTSLFSFLGSFGWFNAMSLNHVAFVKTLGQVEIFFILGISYFVFKERLKIQDFIGLILVVIAAILVVLG</sequence>
<dbReference type="InterPro" id="IPR037185">
    <property type="entry name" value="EmrE-like"/>
</dbReference>
<evidence type="ECO:0000313" key="4">
    <source>
        <dbReference type="Proteomes" id="UP000254802"/>
    </source>
</evidence>
<feature type="transmembrane region" description="Helical" evidence="1">
    <location>
        <begin position="74"/>
        <end position="92"/>
    </location>
</feature>
<evidence type="ECO:0000256" key="1">
    <source>
        <dbReference type="SAM" id="Phobius"/>
    </source>
</evidence>
<keyword evidence="1" id="KW-1133">Transmembrane helix</keyword>
<dbReference type="AlphaFoldDB" id="A0A378MWK4"/>
<evidence type="ECO:0000259" key="2">
    <source>
        <dbReference type="Pfam" id="PF00892"/>
    </source>
</evidence>
<dbReference type="Pfam" id="PF00892">
    <property type="entry name" value="EamA"/>
    <property type="match status" value="1"/>
</dbReference>
<keyword evidence="1" id="KW-0812">Transmembrane</keyword>
<name>A0A378MWK4_MANHA</name>
<accession>A0A378MWK4</accession>
<dbReference type="Proteomes" id="UP000254802">
    <property type="component" value="Unassembled WGS sequence"/>
</dbReference>
<dbReference type="STRING" id="75985.WC39_10960"/>
<dbReference type="EMBL" id="UGPN01000002">
    <property type="protein sequence ID" value="STY60494.1"/>
    <property type="molecule type" value="Genomic_DNA"/>
</dbReference>
<proteinExistence type="predicted"/>
<reference evidence="3 4" key="1">
    <citation type="submission" date="2018-06" db="EMBL/GenBank/DDBJ databases">
        <authorList>
            <consortium name="Pathogen Informatics"/>
            <person name="Doyle S."/>
        </authorList>
    </citation>
    <scope>NUCLEOTIDE SEQUENCE [LARGE SCALE GENOMIC DNA]</scope>
    <source>
        <strain evidence="3 4">NCTC10638</strain>
    </source>
</reference>
<organism evidence="3 4">
    <name type="scientific">Mannheimia haemolytica</name>
    <name type="common">Pasteurella haemolytica</name>
    <dbReference type="NCBI Taxonomy" id="75985"/>
    <lineage>
        <taxon>Bacteria</taxon>
        <taxon>Pseudomonadati</taxon>
        <taxon>Pseudomonadota</taxon>
        <taxon>Gammaproteobacteria</taxon>
        <taxon>Pasteurellales</taxon>
        <taxon>Pasteurellaceae</taxon>
        <taxon>Mannheimia</taxon>
    </lineage>
</organism>
<evidence type="ECO:0000313" key="3">
    <source>
        <dbReference type="EMBL" id="STY60494.1"/>
    </source>
</evidence>